<gene>
    <name evidence="2" type="ordered locus">Tgr7_0075</name>
</gene>
<evidence type="ECO:0000256" key="1">
    <source>
        <dbReference type="SAM" id="MobiDB-lite"/>
    </source>
</evidence>
<feature type="region of interest" description="Disordered" evidence="1">
    <location>
        <begin position="52"/>
        <end position="89"/>
    </location>
</feature>
<dbReference type="HOGENOM" id="CLU_1022843_0_0_6"/>
<dbReference type="EMBL" id="CP001339">
    <property type="protein sequence ID" value="ACL71179.1"/>
    <property type="molecule type" value="Genomic_DNA"/>
</dbReference>
<evidence type="ECO:0000313" key="3">
    <source>
        <dbReference type="Proteomes" id="UP000002383"/>
    </source>
</evidence>
<proteinExistence type="predicted"/>
<name>B8GTB9_THISH</name>
<feature type="compositionally biased region" description="Low complexity" evidence="1">
    <location>
        <begin position="67"/>
        <end position="77"/>
    </location>
</feature>
<dbReference type="AlphaFoldDB" id="B8GTB9"/>
<keyword evidence="3" id="KW-1185">Reference proteome</keyword>
<dbReference type="RefSeq" id="WP_012636668.1">
    <property type="nucleotide sequence ID" value="NC_011901.1"/>
</dbReference>
<accession>B8GTB9</accession>
<organism evidence="2 3">
    <name type="scientific">Thioalkalivibrio sulfidiphilus (strain HL-EbGR7)</name>
    <dbReference type="NCBI Taxonomy" id="396588"/>
    <lineage>
        <taxon>Bacteria</taxon>
        <taxon>Pseudomonadati</taxon>
        <taxon>Pseudomonadota</taxon>
        <taxon>Gammaproteobacteria</taxon>
        <taxon>Chromatiales</taxon>
        <taxon>Ectothiorhodospiraceae</taxon>
        <taxon>Thioalkalivibrio</taxon>
    </lineage>
</organism>
<dbReference type="OrthoDB" id="9772097at2"/>
<dbReference type="STRING" id="396588.Tgr7_0075"/>
<reference evidence="2 3" key="1">
    <citation type="journal article" date="2011" name="Stand. Genomic Sci.">
        <title>Complete genome sequence of 'Thioalkalivibrio sulfidophilus' HL-EbGr7.</title>
        <authorList>
            <person name="Muyzer G."/>
            <person name="Sorokin D.Y."/>
            <person name="Mavromatis K."/>
            <person name="Lapidus A."/>
            <person name="Clum A."/>
            <person name="Ivanova N."/>
            <person name="Pati A."/>
            <person name="d'Haeseleer P."/>
            <person name="Woyke T."/>
            <person name="Kyrpides N.C."/>
        </authorList>
    </citation>
    <scope>NUCLEOTIDE SEQUENCE [LARGE SCALE GENOMIC DNA]</scope>
    <source>
        <strain evidence="2 3">HL-EbGR7</strain>
    </source>
</reference>
<dbReference type="Proteomes" id="UP000002383">
    <property type="component" value="Chromosome"/>
</dbReference>
<dbReference type="KEGG" id="tgr:Tgr7_0075"/>
<protein>
    <submittedName>
        <fullName evidence="2">Uncharacterized protein</fullName>
    </submittedName>
</protein>
<sequence precursor="true">MMGRPGRYSFMRLSTLLLGCVISLPLGASDIEQRLERLEAQVQWLMERVGAQDAQAPEPIPDPPAPTVTQPAAAAPIERQPERRVSGAVAPATTGEARLRYFLRAEVIGAEPPGEPPMMDGLYTLEESLRFDPASYGVAERSVLSRYRDLTLYRSAAVLIEGVMDLPAAGTYQFQVAPKPAREGGGSPVANEMTVRLQVAGQTVIAMDGVRSWRNQTYRHELPAGQHAFTLWAVANSPGYGPAPIDSRLEIQVALPGRAGLVPLSRLVSAAP</sequence>
<evidence type="ECO:0000313" key="2">
    <source>
        <dbReference type="EMBL" id="ACL71179.1"/>
    </source>
</evidence>